<dbReference type="Proteomes" id="UP001158576">
    <property type="component" value="Chromosome 2"/>
</dbReference>
<reference evidence="2 3" key="1">
    <citation type="submission" date="2021-04" db="EMBL/GenBank/DDBJ databases">
        <authorList>
            <person name="Bliznina A."/>
        </authorList>
    </citation>
    <scope>NUCLEOTIDE SEQUENCE [LARGE SCALE GENOMIC DNA]</scope>
</reference>
<evidence type="ECO:0000256" key="1">
    <source>
        <dbReference type="SAM" id="MobiDB-lite"/>
    </source>
</evidence>
<feature type="compositionally biased region" description="Basic and acidic residues" evidence="1">
    <location>
        <begin position="76"/>
        <end position="94"/>
    </location>
</feature>
<gene>
    <name evidence="2" type="ORF">OKIOD_LOCUS14184</name>
</gene>
<keyword evidence="3" id="KW-1185">Reference proteome</keyword>
<feature type="region of interest" description="Disordered" evidence="1">
    <location>
        <begin position="1"/>
        <end position="44"/>
    </location>
</feature>
<sequence>MSPIGPGKPATDTSGSDLNSSGSSGGSVIPMDLGATNGTMFETAHDTTAIPEVVASEETVVSHHYDSKNATATAERPIETDSKPEKPSGKRPRVDSPNSSVIEAAPPKRRSAREKKQTSQLNIGSSKGKSYDSA</sequence>
<organism evidence="2 3">
    <name type="scientific">Oikopleura dioica</name>
    <name type="common">Tunicate</name>
    <dbReference type="NCBI Taxonomy" id="34765"/>
    <lineage>
        <taxon>Eukaryota</taxon>
        <taxon>Metazoa</taxon>
        <taxon>Chordata</taxon>
        <taxon>Tunicata</taxon>
        <taxon>Appendicularia</taxon>
        <taxon>Copelata</taxon>
        <taxon>Oikopleuridae</taxon>
        <taxon>Oikopleura</taxon>
    </lineage>
</organism>
<feature type="region of interest" description="Disordered" evidence="1">
    <location>
        <begin position="58"/>
        <end position="134"/>
    </location>
</feature>
<evidence type="ECO:0000313" key="2">
    <source>
        <dbReference type="EMBL" id="CAG5111083.1"/>
    </source>
</evidence>
<dbReference type="EMBL" id="OU015567">
    <property type="protein sequence ID" value="CAG5111083.1"/>
    <property type="molecule type" value="Genomic_DNA"/>
</dbReference>
<proteinExistence type="predicted"/>
<evidence type="ECO:0000313" key="3">
    <source>
        <dbReference type="Proteomes" id="UP001158576"/>
    </source>
</evidence>
<feature type="compositionally biased region" description="Polar residues" evidence="1">
    <location>
        <begin position="118"/>
        <end position="134"/>
    </location>
</feature>
<accession>A0ABN7T3X1</accession>
<name>A0ABN7T3X1_OIKDI</name>
<protein>
    <submittedName>
        <fullName evidence="2">Oidioi.mRNA.OKI2018_I69.chr2.g5419.t1.cds</fullName>
    </submittedName>
</protein>